<organism evidence="1 2">
    <name type="scientific">Pectobacterium phage Wc4</name>
    <dbReference type="NCBI Taxonomy" id="2652428"/>
    <lineage>
        <taxon>Viruses</taxon>
        <taxon>Duplodnaviria</taxon>
        <taxon>Heunggongvirae</taxon>
        <taxon>Uroviricota</taxon>
        <taxon>Caudoviricetes</taxon>
        <taxon>Andersonviridae</taxon>
        <taxon>Andersonviridae incertae sedis</taxon>
        <taxon>Arnovirus</taxon>
        <taxon>Arnovirus Wc4</taxon>
    </lineage>
</organism>
<evidence type="ECO:0000313" key="1">
    <source>
        <dbReference type="EMBL" id="QFP93892.1"/>
    </source>
</evidence>
<keyword evidence="2" id="KW-1185">Reference proteome</keyword>
<proteinExistence type="predicted"/>
<dbReference type="Proteomes" id="UP000326781">
    <property type="component" value="Segment"/>
</dbReference>
<name>A0A5P8D634_9CAUD</name>
<dbReference type="EMBL" id="MN270891">
    <property type="protein sequence ID" value="QFP93892.1"/>
    <property type="molecule type" value="Genomic_DNA"/>
</dbReference>
<accession>A0A5P8D634</accession>
<evidence type="ECO:0000313" key="2">
    <source>
        <dbReference type="Proteomes" id="UP000326781"/>
    </source>
</evidence>
<sequence length="82" mass="9118">MLSATEARLKSKAILDSKFLGLQSEMQMSIDKAIENGDMTASIYGNFSSQGILHIEKIYTEAGYKVTKNSDLRGEKTITVNW</sequence>
<reference evidence="1 2" key="1">
    <citation type="submission" date="2019-08" db="EMBL/GenBank/DDBJ databases">
        <title>Six bacteriophages against potato bacterial diseases.</title>
        <authorList>
            <person name="Zhang X."/>
            <person name="Kering K."/>
        </authorList>
    </citation>
    <scope>NUCLEOTIDE SEQUENCE [LARGE SCALE GENOMIC DNA]</scope>
</reference>
<protein>
    <submittedName>
        <fullName evidence="1">Uncharacterized protein</fullName>
    </submittedName>
</protein>